<dbReference type="Proteomes" id="UP000215335">
    <property type="component" value="Unassembled WGS sequence"/>
</dbReference>
<dbReference type="PANTHER" id="PTHR13479">
    <property type="entry name" value="30S RIBOSOMAL PROTEIN S18"/>
    <property type="match status" value="1"/>
</dbReference>
<dbReference type="GO" id="GO:0003735">
    <property type="term" value="F:structural constituent of ribosome"/>
    <property type="evidence" value="ECO:0007669"/>
    <property type="project" value="InterPro"/>
</dbReference>
<dbReference type="AlphaFoldDB" id="A0A232EK92"/>
<evidence type="ECO:0000256" key="2">
    <source>
        <dbReference type="ARBA" id="ARBA00022980"/>
    </source>
</evidence>
<dbReference type="PANTHER" id="PTHR13479:SF40">
    <property type="entry name" value="SMALL RIBOSOMAL SUBUNIT PROTEIN BS18M"/>
    <property type="match status" value="1"/>
</dbReference>
<evidence type="ECO:0000256" key="1">
    <source>
        <dbReference type="ARBA" id="ARBA00005589"/>
    </source>
</evidence>
<evidence type="ECO:0000256" key="3">
    <source>
        <dbReference type="ARBA" id="ARBA00023274"/>
    </source>
</evidence>
<dbReference type="STRING" id="543379.A0A232EK92"/>
<reference evidence="4 5" key="1">
    <citation type="journal article" date="2017" name="Curr. Biol.">
        <title>The Evolution of Venom by Co-option of Single-Copy Genes.</title>
        <authorList>
            <person name="Martinson E.O."/>
            <person name="Mrinalini"/>
            <person name="Kelkar Y.D."/>
            <person name="Chang C.H."/>
            <person name="Werren J.H."/>
        </authorList>
    </citation>
    <scope>NUCLEOTIDE SEQUENCE [LARGE SCALE GENOMIC DNA]</scope>
    <source>
        <strain evidence="4 5">Alberta</strain>
        <tissue evidence="4">Whole body</tissue>
    </source>
</reference>
<evidence type="ECO:0000313" key="5">
    <source>
        <dbReference type="Proteomes" id="UP000215335"/>
    </source>
</evidence>
<gene>
    <name evidence="4" type="ORF">TSAR_009133</name>
</gene>
<dbReference type="FunFam" id="4.10.640.10:FF:000018">
    <property type="entry name" value="28S ribosomal protein S18C, mitochondrial"/>
    <property type="match status" value="1"/>
</dbReference>
<dbReference type="GO" id="GO:0070181">
    <property type="term" value="F:small ribosomal subunit rRNA binding"/>
    <property type="evidence" value="ECO:0007669"/>
    <property type="project" value="TreeGrafter"/>
</dbReference>
<dbReference type="InterPro" id="IPR036870">
    <property type="entry name" value="Ribosomal_bS18_sf"/>
</dbReference>
<keyword evidence="5" id="KW-1185">Reference proteome</keyword>
<dbReference type="NCBIfam" id="TIGR00165">
    <property type="entry name" value="S18"/>
    <property type="match status" value="1"/>
</dbReference>
<keyword evidence="3" id="KW-0687">Ribonucleoprotein</keyword>
<dbReference type="InterPro" id="IPR001648">
    <property type="entry name" value="Ribosomal_bS18"/>
</dbReference>
<comment type="similarity">
    <text evidence="1">Belongs to the bacterial ribosomal protein bS18 family.</text>
</comment>
<dbReference type="GO" id="GO:0005763">
    <property type="term" value="C:mitochondrial small ribosomal subunit"/>
    <property type="evidence" value="ECO:0007669"/>
    <property type="project" value="TreeGrafter"/>
</dbReference>
<comment type="caution">
    <text evidence="4">The sequence shown here is derived from an EMBL/GenBank/DDBJ whole genome shotgun (WGS) entry which is preliminary data.</text>
</comment>
<sequence>MKILTYSRVLSDQVFSLLRNLSNSGRVSVYASQQRAQHSSAEETDAVRTPIELENPYQRERKMCILCKHNIDPDYKNVRLLSQFQSRFTGRIYGRHITGLCKYKQERVENEITKAQHAGLMPFYYKEITYVNDPKLFDVNNPFRPHKY</sequence>
<evidence type="ECO:0008006" key="6">
    <source>
        <dbReference type="Google" id="ProtNLM"/>
    </source>
</evidence>
<proteinExistence type="inferred from homology"/>
<dbReference type="Pfam" id="PF01084">
    <property type="entry name" value="Ribosomal_S18"/>
    <property type="match status" value="1"/>
</dbReference>
<dbReference type="EMBL" id="NNAY01003850">
    <property type="protein sequence ID" value="OXU18765.1"/>
    <property type="molecule type" value="Genomic_DNA"/>
</dbReference>
<name>A0A232EK92_9HYME</name>
<organism evidence="4 5">
    <name type="scientific">Trichomalopsis sarcophagae</name>
    <dbReference type="NCBI Taxonomy" id="543379"/>
    <lineage>
        <taxon>Eukaryota</taxon>
        <taxon>Metazoa</taxon>
        <taxon>Ecdysozoa</taxon>
        <taxon>Arthropoda</taxon>
        <taxon>Hexapoda</taxon>
        <taxon>Insecta</taxon>
        <taxon>Pterygota</taxon>
        <taxon>Neoptera</taxon>
        <taxon>Endopterygota</taxon>
        <taxon>Hymenoptera</taxon>
        <taxon>Apocrita</taxon>
        <taxon>Proctotrupomorpha</taxon>
        <taxon>Chalcidoidea</taxon>
        <taxon>Pteromalidae</taxon>
        <taxon>Pteromalinae</taxon>
        <taxon>Trichomalopsis</taxon>
    </lineage>
</organism>
<evidence type="ECO:0000313" key="4">
    <source>
        <dbReference type="EMBL" id="OXU18765.1"/>
    </source>
</evidence>
<protein>
    <recommendedName>
        <fullName evidence="6">28S ribosomal protein S18c, mitochondrial</fullName>
    </recommendedName>
</protein>
<dbReference type="GO" id="GO:0032543">
    <property type="term" value="P:mitochondrial translation"/>
    <property type="evidence" value="ECO:0007669"/>
    <property type="project" value="TreeGrafter"/>
</dbReference>
<accession>A0A232EK92</accession>
<dbReference type="Gene3D" id="4.10.640.10">
    <property type="entry name" value="Ribosomal protein S18"/>
    <property type="match status" value="1"/>
</dbReference>
<dbReference type="SUPFAM" id="SSF46911">
    <property type="entry name" value="Ribosomal protein S18"/>
    <property type="match status" value="1"/>
</dbReference>
<keyword evidence="2" id="KW-0689">Ribosomal protein</keyword>
<dbReference type="OrthoDB" id="10066799at2759"/>